<gene>
    <name evidence="2" type="ORF">NZ698_17070</name>
</gene>
<feature type="transmembrane region" description="Helical" evidence="1">
    <location>
        <begin position="60"/>
        <end position="81"/>
    </location>
</feature>
<feature type="transmembrane region" description="Helical" evidence="1">
    <location>
        <begin position="7"/>
        <end position="28"/>
    </location>
</feature>
<dbReference type="RefSeq" id="WP_263004431.1">
    <property type="nucleotide sequence ID" value="NZ_JAOTEM010000005.1"/>
</dbReference>
<evidence type="ECO:0000313" key="3">
    <source>
        <dbReference type="Proteomes" id="UP001208649"/>
    </source>
</evidence>
<feature type="transmembrane region" description="Helical" evidence="1">
    <location>
        <begin position="102"/>
        <end position="124"/>
    </location>
</feature>
<comment type="caution">
    <text evidence="2">The sequence shown here is derived from an EMBL/GenBank/DDBJ whole genome shotgun (WGS) entry which is preliminary data.</text>
</comment>
<keyword evidence="1" id="KW-1133">Transmembrane helix</keyword>
<keyword evidence="1" id="KW-0812">Transmembrane</keyword>
<organism evidence="2 3">
    <name type="scientific">Chryseobacterium edaphi</name>
    <dbReference type="NCBI Taxonomy" id="2976532"/>
    <lineage>
        <taxon>Bacteria</taxon>
        <taxon>Pseudomonadati</taxon>
        <taxon>Bacteroidota</taxon>
        <taxon>Flavobacteriia</taxon>
        <taxon>Flavobacteriales</taxon>
        <taxon>Weeksellaceae</taxon>
        <taxon>Chryseobacterium group</taxon>
        <taxon>Chryseobacterium</taxon>
    </lineage>
</organism>
<keyword evidence="1" id="KW-0472">Membrane</keyword>
<name>A0ABT2W9K8_9FLAO</name>
<evidence type="ECO:0000256" key="1">
    <source>
        <dbReference type="SAM" id="Phobius"/>
    </source>
</evidence>
<proteinExistence type="predicted"/>
<protein>
    <recommendedName>
        <fullName evidence="4">Signal peptide-containing protein</fullName>
    </recommendedName>
</protein>
<accession>A0ABT2W9K8</accession>
<dbReference type="Proteomes" id="UP001208649">
    <property type="component" value="Unassembled WGS sequence"/>
</dbReference>
<reference evidence="3" key="1">
    <citation type="submission" date="2023-07" db="EMBL/GenBank/DDBJ databases">
        <title>Chryseobacterium sp. strain PBS4-4 Genome sequencing and assembly.</title>
        <authorList>
            <person name="Jung Y."/>
        </authorList>
    </citation>
    <scope>NUCLEOTIDE SEQUENCE [LARGE SCALE GENOMIC DNA]</scope>
    <source>
        <strain evidence="3">PBS4-4</strain>
    </source>
</reference>
<feature type="transmembrane region" description="Helical" evidence="1">
    <location>
        <begin position="144"/>
        <end position="171"/>
    </location>
</feature>
<evidence type="ECO:0000313" key="2">
    <source>
        <dbReference type="EMBL" id="MCU7618895.1"/>
    </source>
</evidence>
<dbReference type="EMBL" id="JAOTEM010000005">
    <property type="protein sequence ID" value="MCU7618895.1"/>
    <property type="molecule type" value="Genomic_DNA"/>
</dbReference>
<sequence>MKELIKKFFTVIIISILAALIAGIYGILHDQITYIISPEYYTKFKFIQFNIDQNQLSTRVAVSLVGSLATWWFGLFLGFILGILTLRHKDWKTMLKFSLKSIYIALLTTLIIEILGFFYGFFLLSDRPKSYFNSSFIPENIIDFKNYIIVGCIHNFGYIGGIIGLILGIIYSYKKMGFPQK</sequence>
<keyword evidence="3" id="KW-1185">Reference proteome</keyword>
<evidence type="ECO:0008006" key="4">
    <source>
        <dbReference type="Google" id="ProtNLM"/>
    </source>
</evidence>